<reference evidence="12 13" key="1">
    <citation type="submission" date="2018-08" db="EMBL/GenBank/DDBJ databases">
        <title>Erythrobacter zhengii sp.nov., a bacterium isolated from deep-sea sediment.</title>
        <authorList>
            <person name="Fang C."/>
            <person name="Wu Y.-H."/>
            <person name="Sun C."/>
            <person name="Wang H."/>
            <person name="Cheng H."/>
            <person name="Meng F.-X."/>
            <person name="Wang C.-S."/>
            <person name="Xu X.-W."/>
        </authorList>
    </citation>
    <scope>NUCLEOTIDE SEQUENCE [LARGE SCALE GENOMIC DNA]</scope>
    <source>
        <strain evidence="12 13">CCTCC AB 2015396</strain>
    </source>
</reference>
<dbReference type="HAMAP" id="MF_00911">
    <property type="entry name" value="FtsQ_subfam"/>
    <property type="match status" value="1"/>
</dbReference>
<dbReference type="GO" id="GO:0090529">
    <property type="term" value="P:cell septum assembly"/>
    <property type="evidence" value="ECO:0007669"/>
    <property type="project" value="InterPro"/>
</dbReference>
<evidence type="ECO:0000313" key="12">
    <source>
        <dbReference type="EMBL" id="RIV83169.1"/>
    </source>
</evidence>
<comment type="subcellular location">
    <subcellularLocation>
        <location evidence="9">Cell inner membrane</location>
        <topology evidence="9">Single-pass type II membrane protein</topology>
    </subcellularLocation>
    <subcellularLocation>
        <location evidence="1">Membrane</location>
    </subcellularLocation>
    <text evidence="9">Localizes to the division septum.</text>
</comment>
<dbReference type="GO" id="GO:0043093">
    <property type="term" value="P:FtsZ-dependent cytokinesis"/>
    <property type="evidence" value="ECO:0007669"/>
    <property type="project" value="UniProtKB-UniRule"/>
</dbReference>
<protein>
    <recommendedName>
        <fullName evidence="9">Cell division protein FtsQ</fullName>
    </recommendedName>
</protein>
<keyword evidence="7 9" id="KW-0472">Membrane</keyword>
<comment type="similarity">
    <text evidence="9">Belongs to the FtsQ/DivIB family. FtsQ subfamily.</text>
</comment>
<dbReference type="GO" id="GO:0005886">
    <property type="term" value="C:plasma membrane"/>
    <property type="evidence" value="ECO:0007669"/>
    <property type="project" value="UniProtKB-SubCell"/>
</dbReference>
<comment type="function">
    <text evidence="9">Essential cell division protein.</text>
</comment>
<evidence type="ECO:0000256" key="8">
    <source>
        <dbReference type="ARBA" id="ARBA00023306"/>
    </source>
</evidence>
<dbReference type="InterPro" id="IPR026579">
    <property type="entry name" value="FtsQ"/>
</dbReference>
<dbReference type="Proteomes" id="UP000265366">
    <property type="component" value="Unassembled WGS sequence"/>
</dbReference>
<dbReference type="PANTHER" id="PTHR35851:SF1">
    <property type="entry name" value="CELL DIVISION PROTEIN FTSQ"/>
    <property type="match status" value="1"/>
</dbReference>
<name>A0A3A1P1L2_9SPHN</name>
<dbReference type="AlphaFoldDB" id="A0A3A1P1L2"/>
<dbReference type="Pfam" id="PF03799">
    <property type="entry name" value="FtsQ_DivIB_C"/>
    <property type="match status" value="1"/>
</dbReference>
<evidence type="ECO:0000256" key="4">
    <source>
        <dbReference type="ARBA" id="ARBA00022618"/>
    </source>
</evidence>
<dbReference type="InterPro" id="IPR005548">
    <property type="entry name" value="Cell_div_FtsQ/DivIB_C"/>
</dbReference>
<dbReference type="OrthoDB" id="9783091at2"/>
<evidence type="ECO:0000256" key="6">
    <source>
        <dbReference type="ARBA" id="ARBA00022989"/>
    </source>
</evidence>
<feature type="domain" description="POTRA" evidence="11">
    <location>
        <begin position="92"/>
        <end position="160"/>
    </location>
</feature>
<evidence type="ECO:0000256" key="9">
    <source>
        <dbReference type="HAMAP-Rule" id="MF_00911"/>
    </source>
</evidence>
<evidence type="ECO:0000256" key="7">
    <source>
        <dbReference type="ARBA" id="ARBA00023136"/>
    </source>
</evidence>
<dbReference type="Gene3D" id="3.10.20.310">
    <property type="entry name" value="membrane protein fhac"/>
    <property type="match status" value="1"/>
</dbReference>
<comment type="caution">
    <text evidence="12">The sequence shown here is derived from an EMBL/GenBank/DDBJ whole genome shotgun (WGS) entry which is preliminary data.</text>
</comment>
<feature type="transmembrane region" description="Helical" evidence="9">
    <location>
        <begin position="53"/>
        <end position="72"/>
    </location>
</feature>
<evidence type="ECO:0000256" key="3">
    <source>
        <dbReference type="ARBA" id="ARBA00022519"/>
    </source>
</evidence>
<keyword evidence="4 9" id="KW-0132">Cell division</keyword>
<sequence>MAQKISRNVKGVRRQARAADTSRRVRKARGQGRSLLGSVLAALPFSESQLHKFFTVLIFAGVLAFVVFIARVTGLADFAEDRFALVSANAGFEVHRVEVRGTKRLNEMMVYERAIGRRDLAMTRVDLEALRQELLTIPWVKDARVSRQLPDLLVVDIVEREPHAALRRDNELVLIDATGSELEAVTPDEAKEMLVIGGEGAQSQVEALASLLDAAPALRQQVAEADWIGNRRWDLTFSTGQRLSLPEGADRSAAALVAFAEADGVHRLIGGEVVAFDLRNPPSMTMRVPGRDEAREMNMGGES</sequence>
<evidence type="ECO:0000313" key="13">
    <source>
        <dbReference type="Proteomes" id="UP000265366"/>
    </source>
</evidence>
<keyword evidence="6 9" id="KW-1133">Transmembrane helix</keyword>
<accession>A0A3A1P1L2</accession>
<organism evidence="12 13">
    <name type="scientific">Aurantiacibacter xanthus</name>
    <dbReference type="NCBI Taxonomy" id="1784712"/>
    <lineage>
        <taxon>Bacteria</taxon>
        <taxon>Pseudomonadati</taxon>
        <taxon>Pseudomonadota</taxon>
        <taxon>Alphaproteobacteria</taxon>
        <taxon>Sphingomonadales</taxon>
        <taxon>Erythrobacteraceae</taxon>
        <taxon>Aurantiacibacter</taxon>
    </lineage>
</organism>
<evidence type="ECO:0000256" key="2">
    <source>
        <dbReference type="ARBA" id="ARBA00022475"/>
    </source>
</evidence>
<keyword evidence="13" id="KW-1185">Reference proteome</keyword>
<gene>
    <name evidence="9" type="primary">ftsQ</name>
    <name evidence="12" type="ORF">D2V17_13290</name>
</gene>
<evidence type="ECO:0000259" key="11">
    <source>
        <dbReference type="PROSITE" id="PS51779"/>
    </source>
</evidence>
<proteinExistence type="inferred from homology"/>
<dbReference type="InterPro" id="IPR034746">
    <property type="entry name" value="POTRA"/>
</dbReference>
<dbReference type="RefSeq" id="WP_119593289.1">
    <property type="nucleotide sequence ID" value="NZ_QXFM01000113.1"/>
</dbReference>
<keyword evidence="2 9" id="KW-1003">Cell membrane</keyword>
<dbReference type="Pfam" id="PF08478">
    <property type="entry name" value="POTRA_1"/>
    <property type="match status" value="1"/>
</dbReference>
<evidence type="ECO:0000256" key="1">
    <source>
        <dbReference type="ARBA" id="ARBA00004370"/>
    </source>
</evidence>
<keyword evidence="8 9" id="KW-0131">Cell cycle</keyword>
<dbReference type="EMBL" id="QXFM01000113">
    <property type="protein sequence ID" value="RIV83169.1"/>
    <property type="molecule type" value="Genomic_DNA"/>
</dbReference>
<dbReference type="GO" id="GO:0032153">
    <property type="term" value="C:cell division site"/>
    <property type="evidence" value="ECO:0007669"/>
    <property type="project" value="UniProtKB-UniRule"/>
</dbReference>
<dbReference type="PROSITE" id="PS51779">
    <property type="entry name" value="POTRA"/>
    <property type="match status" value="1"/>
</dbReference>
<evidence type="ECO:0000256" key="10">
    <source>
        <dbReference type="SAM" id="MobiDB-lite"/>
    </source>
</evidence>
<evidence type="ECO:0000256" key="5">
    <source>
        <dbReference type="ARBA" id="ARBA00022692"/>
    </source>
</evidence>
<dbReference type="InterPro" id="IPR013685">
    <property type="entry name" value="POTRA_FtsQ_type"/>
</dbReference>
<keyword evidence="3 9" id="KW-0997">Cell inner membrane</keyword>
<dbReference type="PANTHER" id="PTHR35851">
    <property type="entry name" value="CELL DIVISION PROTEIN FTSQ"/>
    <property type="match status" value="1"/>
</dbReference>
<keyword evidence="5 9" id="KW-0812">Transmembrane</keyword>
<feature type="region of interest" description="Disordered" evidence="10">
    <location>
        <begin position="1"/>
        <end position="24"/>
    </location>
</feature>